<evidence type="ECO:0000313" key="2">
    <source>
        <dbReference type="EMBL" id="SPD08211.1"/>
    </source>
</evidence>
<accession>A0A2N9GFF1</accession>
<dbReference type="NCBIfam" id="TIGR01570">
    <property type="entry name" value="A_thal_3588"/>
    <property type="match status" value="1"/>
</dbReference>
<sequence length="343" mass="38392">MDWRVMVAWIGGSMKGLKGMQRGGTAHLPLAGFSCFSFQSNSSDYEGIEATCNKSPPTPHSHTHLSFSSFASFCLFYLPEMKTITPHDSSSFSFSRRYFHWKKKSDEDDEEEVLTFSSSSHFRTEEEIKDEELGISEPMEITSTVTMPAPRKKLSVSKLRSALTVFGKSRSRYHSGLGSRVIGTLFGYRRGHVHFAFQEDPKLNPAFLIELATPTSLLVREMASGLVRIALECEKRTDNKKGKKKLLEEPLWRTYCNGKKCGFATRRECGPEEWKVLKAVEPISMGAGVLPGNGTGSESELGELMYMRARFERVVGSKDSEAFYMMNPDGAGGPELSVYLIRV</sequence>
<evidence type="ECO:0000313" key="1">
    <source>
        <dbReference type="EMBL" id="SPC98168.1"/>
    </source>
</evidence>
<organism evidence="1">
    <name type="scientific">Fagus sylvatica</name>
    <name type="common">Beechnut</name>
    <dbReference type="NCBI Taxonomy" id="28930"/>
    <lineage>
        <taxon>Eukaryota</taxon>
        <taxon>Viridiplantae</taxon>
        <taxon>Streptophyta</taxon>
        <taxon>Embryophyta</taxon>
        <taxon>Tracheophyta</taxon>
        <taxon>Spermatophyta</taxon>
        <taxon>Magnoliopsida</taxon>
        <taxon>eudicotyledons</taxon>
        <taxon>Gunneridae</taxon>
        <taxon>Pentapetalae</taxon>
        <taxon>rosids</taxon>
        <taxon>fabids</taxon>
        <taxon>Fagales</taxon>
        <taxon>Fagaceae</taxon>
        <taxon>Fagus</taxon>
    </lineage>
</organism>
<proteinExistence type="predicted"/>
<dbReference type="PANTHER" id="PTHR31696">
    <property type="entry name" value="PROTEIN MIZU-KUSSEI 1"/>
    <property type="match status" value="1"/>
</dbReference>
<dbReference type="EMBL" id="OIVN01001840">
    <property type="protein sequence ID" value="SPC98168.1"/>
    <property type="molecule type" value="Genomic_DNA"/>
</dbReference>
<dbReference type="InterPro" id="IPR006460">
    <property type="entry name" value="MIZ1-like_pln"/>
</dbReference>
<dbReference type="PANTHER" id="PTHR31696:SF14">
    <property type="entry name" value="PROTEIN MIZU-KUSSEI 1"/>
    <property type="match status" value="1"/>
</dbReference>
<gene>
    <name evidence="1" type="ORF">FSB_LOCUS26050</name>
    <name evidence="2" type="ORF">FSB_LOCUS36093</name>
</gene>
<dbReference type="Pfam" id="PF04759">
    <property type="entry name" value="DUF617"/>
    <property type="match status" value="1"/>
</dbReference>
<protein>
    <recommendedName>
        <fullName evidence="3">Protein MIZU-KUSSEI 1</fullName>
    </recommendedName>
</protein>
<reference evidence="1" key="1">
    <citation type="submission" date="2018-02" db="EMBL/GenBank/DDBJ databases">
        <authorList>
            <person name="Cohen D.B."/>
            <person name="Kent A.D."/>
        </authorList>
    </citation>
    <scope>NUCLEOTIDE SEQUENCE</scope>
</reference>
<evidence type="ECO:0008006" key="3">
    <source>
        <dbReference type="Google" id="ProtNLM"/>
    </source>
</evidence>
<dbReference type="GO" id="GO:0010274">
    <property type="term" value="P:hydrotropism"/>
    <property type="evidence" value="ECO:0007669"/>
    <property type="project" value="InterPro"/>
</dbReference>
<dbReference type="EMBL" id="OIVN01003014">
    <property type="protein sequence ID" value="SPD08211.1"/>
    <property type="molecule type" value="Genomic_DNA"/>
</dbReference>
<dbReference type="AlphaFoldDB" id="A0A2N9GFF1"/>
<name>A0A2N9GFF1_FAGSY</name>
<dbReference type="PROSITE" id="PS51257">
    <property type="entry name" value="PROKAR_LIPOPROTEIN"/>
    <property type="match status" value="1"/>
</dbReference>